<protein>
    <submittedName>
        <fullName evidence="3">Uncharacterized protein</fullName>
    </submittedName>
</protein>
<dbReference type="GO" id="GO:0062129">
    <property type="term" value="C:chitin-based extracellular matrix"/>
    <property type="evidence" value="ECO:0007669"/>
    <property type="project" value="TreeGrafter"/>
</dbReference>
<proteinExistence type="predicted"/>
<evidence type="ECO:0000313" key="4">
    <source>
        <dbReference type="Proteomes" id="UP000759131"/>
    </source>
</evidence>
<dbReference type="InterPro" id="IPR000618">
    <property type="entry name" value="Insect_cuticle"/>
</dbReference>
<sequence>MKFIILSLLCLHLLHSLLEVDCGGHGMRTQYHEQGLDNPHSYKFGYTTGDHYNPQSRHEVSHGPGHVKGSYSFRDPHGKIHVVHYEAHPKYGFRTHHKKGKR</sequence>
<keyword evidence="1" id="KW-0193">Cuticle</keyword>
<accession>A0A7R9KEZ2</accession>
<dbReference type="OrthoDB" id="6436078at2759"/>
<feature type="chain" id="PRO_5036210894" evidence="2">
    <location>
        <begin position="17"/>
        <end position="102"/>
    </location>
</feature>
<keyword evidence="2" id="KW-0732">Signal</keyword>
<dbReference type="GO" id="GO:0008010">
    <property type="term" value="F:structural constituent of chitin-based larval cuticle"/>
    <property type="evidence" value="ECO:0007669"/>
    <property type="project" value="TreeGrafter"/>
</dbReference>
<dbReference type="Pfam" id="PF00379">
    <property type="entry name" value="Chitin_bind_4"/>
    <property type="match status" value="1"/>
</dbReference>
<organism evidence="3">
    <name type="scientific">Medioppia subpectinata</name>
    <dbReference type="NCBI Taxonomy" id="1979941"/>
    <lineage>
        <taxon>Eukaryota</taxon>
        <taxon>Metazoa</taxon>
        <taxon>Ecdysozoa</taxon>
        <taxon>Arthropoda</taxon>
        <taxon>Chelicerata</taxon>
        <taxon>Arachnida</taxon>
        <taxon>Acari</taxon>
        <taxon>Acariformes</taxon>
        <taxon>Sarcoptiformes</taxon>
        <taxon>Oribatida</taxon>
        <taxon>Brachypylina</taxon>
        <taxon>Oppioidea</taxon>
        <taxon>Oppiidae</taxon>
        <taxon>Medioppia</taxon>
    </lineage>
</organism>
<dbReference type="Proteomes" id="UP000759131">
    <property type="component" value="Unassembled WGS sequence"/>
</dbReference>
<reference evidence="3" key="1">
    <citation type="submission" date="2020-11" db="EMBL/GenBank/DDBJ databases">
        <authorList>
            <person name="Tran Van P."/>
        </authorList>
    </citation>
    <scope>NUCLEOTIDE SEQUENCE</scope>
</reference>
<dbReference type="PANTHER" id="PTHR10380">
    <property type="entry name" value="CUTICLE PROTEIN"/>
    <property type="match status" value="1"/>
</dbReference>
<dbReference type="InterPro" id="IPR050468">
    <property type="entry name" value="Cuticle_Struct_Prot"/>
</dbReference>
<name>A0A7R9KEZ2_9ACAR</name>
<keyword evidence="4" id="KW-1185">Reference proteome</keyword>
<dbReference type="EMBL" id="CAJPIZ010000307">
    <property type="protein sequence ID" value="CAG2101113.1"/>
    <property type="molecule type" value="Genomic_DNA"/>
</dbReference>
<feature type="signal peptide" evidence="2">
    <location>
        <begin position="1"/>
        <end position="16"/>
    </location>
</feature>
<dbReference type="AlphaFoldDB" id="A0A7R9KEZ2"/>
<evidence type="ECO:0000256" key="2">
    <source>
        <dbReference type="SAM" id="SignalP"/>
    </source>
</evidence>
<dbReference type="PROSITE" id="PS51155">
    <property type="entry name" value="CHIT_BIND_RR_2"/>
    <property type="match status" value="1"/>
</dbReference>
<dbReference type="EMBL" id="OC854882">
    <property type="protein sequence ID" value="CAD7620683.1"/>
    <property type="molecule type" value="Genomic_DNA"/>
</dbReference>
<gene>
    <name evidence="3" type="ORF">OSB1V03_LOCUS1164</name>
</gene>
<evidence type="ECO:0000313" key="3">
    <source>
        <dbReference type="EMBL" id="CAD7620683.1"/>
    </source>
</evidence>
<evidence type="ECO:0000256" key="1">
    <source>
        <dbReference type="PROSITE-ProRule" id="PRU00497"/>
    </source>
</evidence>